<keyword evidence="2" id="KW-1185">Reference proteome</keyword>
<dbReference type="VEuPathDB" id="TrichDB:TVAGG3_0679480"/>
<dbReference type="InParanoid" id="A2EPA9"/>
<dbReference type="AlphaFoldDB" id="A2EPA9"/>
<protein>
    <submittedName>
        <fullName evidence="1">Uncharacterized protein</fullName>
    </submittedName>
</protein>
<dbReference type="Proteomes" id="UP000001542">
    <property type="component" value="Unassembled WGS sequence"/>
</dbReference>
<dbReference type="KEGG" id="tva:4763360"/>
<dbReference type="RefSeq" id="XP_001317717.1">
    <property type="nucleotide sequence ID" value="XM_001317682.1"/>
</dbReference>
<evidence type="ECO:0000313" key="1">
    <source>
        <dbReference type="EMBL" id="EAY05494.1"/>
    </source>
</evidence>
<gene>
    <name evidence="1" type="ORF">TVAG_080860</name>
</gene>
<accession>A2EPA9</accession>
<sequence length="56" mass="6146">MDVIIISCMIKCIKKTKSPHDDENLMDDNIVVGEDIINNSGDDDITLSQPNGGEKI</sequence>
<dbReference type="EMBL" id="DS113447">
    <property type="protein sequence ID" value="EAY05494.1"/>
    <property type="molecule type" value="Genomic_DNA"/>
</dbReference>
<organism evidence="1 2">
    <name type="scientific">Trichomonas vaginalis (strain ATCC PRA-98 / G3)</name>
    <dbReference type="NCBI Taxonomy" id="412133"/>
    <lineage>
        <taxon>Eukaryota</taxon>
        <taxon>Metamonada</taxon>
        <taxon>Parabasalia</taxon>
        <taxon>Trichomonadida</taxon>
        <taxon>Trichomonadidae</taxon>
        <taxon>Trichomonas</taxon>
    </lineage>
</organism>
<name>A2EPA9_TRIV3</name>
<evidence type="ECO:0000313" key="2">
    <source>
        <dbReference type="Proteomes" id="UP000001542"/>
    </source>
</evidence>
<reference evidence="1" key="2">
    <citation type="journal article" date="2007" name="Science">
        <title>Draft genome sequence of the sexually transmitted pathogen Trichomonas vaginalis.</title>
        <authorList>
            <person name="Carlton J.M."/>
            <person name="Hirt R.P."/>
            <person name="Silva J.C."/>
            <person name="Delcher A.L."/>
            <person name="Schatz M."/>
            <person name="Zhao Q."/>
            <person name="Wortman J.R."/>
            <person name="Bidwell S.L."/>
            <person name="Alsmark U.C.M."/>
            <person name="Besteiro S."/>
            <person name="Sicheritz-Ponten T."/>
            <person name="Noel C.J."/>
            <person name="Dacks J.B."/>
            <person name="Foster P.G."/>
            <person name="Simillion C."/>
            <person name="Van de Peer Y."/>
            <person name="Miranda-Saavedra D."/>
            <person name="Barton G.J."/>
            <person name="Westrop G.D."/>
            <person name="Mueller S."/>
            <person name="Dessi D."/>
            <person name="Fiori P.L."/>
            <person name="Ren Q."/>
            <person name="Paulsen I."/>
            <person name="Zhang H."/>
            <person name="Bastida-Corcuera F.D."/>
            <person name="Simoes-Barbosa A."/>
            <person name="Brown M.T."/>
            <person name="Hayes R.D."/>
            <person name="Mukherjee M."/>
            <person name="Okumura C.Y."/>
            <person name="Schneider R."/>
            <person name="Smith A.J."/>
            <person name="Vanacova S."/>
            <person name="Villalvazo M."/>
            <person name="Haas B.J."/>
            <person name="Pertea M."/>
            <person name="Feldblyum T.V."/>
            <person name="Utterback T.R."/>
            <person name="Shu C.L."/>
            <person name="Osoegawa K."/>
            <person name="de Jong P.J."/>
            <person name="Hrdy I."/>
            <person name="Horvathova L."/>
            <person name="Zubacova Z."/>
            <person name="Dolezal P."/>
            <person name="Malik S.B."/>
            <person name="Logsdon J.M. Jr."/>
            <person name="Henze K."/>
            <person name="Gupta A."/>
            <person name="Wang C.C."/>
            <person name="Dunne R.L."/>
            <person name="Upcroft J.A."/>
            <person name="Upcroft P."/>
            <person name="White O."/>
            <person name="Salzberg S.L."/>
            <person name="Tang P."/>
            <person name="Chiu C.-H."/>
            <person name="Lee Y.-S."/>
            <person name="Embley T.M."/>
            <person name="Coombs G.H."/>
            <person name="Mottram J.C."/>
            <person name="Tachezy J."/>
            <person name="Fraser-Liggett C.M."/>
            <person name="Johnson P.J."/>
        </authorList>
    </citation>
    <scope>NUCLEOTIDE SEQUENCE [LARGE SCALE GENOMIC DNA]</scope>
    <source>
        <strain evidence="1">G3</strain>
    </source>
</reference>
<proteinExistence type="predicted"/>
<reference evidence="1" key="1">
    <citation type="submission" date="2006-10" db="EMBL/GenBank/DDBJ databases">
        <authorList>
            <person name="Amadeo P."/>
            <person name="Zhao Q."/>
            <person name="Wortman J."/>
            <person name="Fraser-Liggett C."/>
            <person name="Carlton J."/>
        </authorList>
    </citation>
    <scope>NUCLEOTIDE SEQUENCE</scope>
    <source>
        <strain evidence="1">G3</strain>
    </source>
</reference>